<dbReference type="GO" id="GO:0009307">
    <property type="term" value="P:DNA restriction-modification system"/>
    <property type="evidence" value="ECO:0007669"/>
    <property type="project" value="UniProtKB-KW"/>
</dbReference>
<gene>
    <name evidence="10" type="ORF">I6U48_26085</name>
</gene>
<dbReference type="Proteomes" id="UP000694308">
    <property type="component" value="Unassembled WGS sequence"/>
</dbReference>
<evidence type="ECO:0000256" key="2">
    <source>
        <dbReference type="ARBA" id="ARBA00022603"/>
    </source>
</evidence>
<organism evidence="10 11">
    <name type="scientific">Clostridium thailandense</name>
    <dbReference type="NCBI Taxonomy" id="2794346"/>
    <lineage>
        <taxon>Bacteria</taxon>
        <taxon>Bacillati</taxon>
        <taxon>Bacillota</taxon>
        <taxon>Clostridia</taxon>
        <taxon>Eubacteriales</taxon>
        <taxon>Clostridiaceae</taxon>
        <taxon>Clostridium</taxon>
    </lineage>
</organism>
<accession>A0A949U4M5</accession>
<dbReference type="Pfam" id="PF12950">
    <property type="entry name" value="TaqI_C"/>
    <property type="match status" value="1"/>
</dbReference>
<evidence type="ECO:0000256" key="7">
    <source>
        <dbReference type="ARBA" id="ARBA00047942"/>
    </source>
</evidence>
<evidence type="ECO:0000259" key="8">
    <source>
        <dbReference type="Pfam" id="PF07669"/>
    </source>
</evidence>
<keyword evidence="2 10" id="KW-0489">Methyltransferase</keyword>
<dbReference type="Pfam" id="PF07669">
    <property type="entry name" value="Eco57I"/>
    <property type="match status" value="1"/>
</dbReference>
<keyword evidence="11" id="KW-1185">Reference proteome</keyword>
<evidence type="ECO:0000256" key="4">
    <source>
        <dbReference type="ARBA" id="ARBA00022691"/>
    </source>
</evidence>
<dbReference type="GO" id="GO:0003677">
    <property type="term" value="F:DNA binding"/>
    <property type="evidence" value="ECO:0007669"/>
    <property type="project" value="UniProtKB-KW"/>
</dbReference>
<protein>
    <recommendedName>
        <fullName evidence="1">site-specific DNA-methyltransferase (adenine-specific)</fullName>
        <ecNumber evidence="1">2.1.1.72</ecNumber>
    </recommendedName>
</protein>
<sequence length="587" mass="69514">MYEEFFEKINELYNILLQPLDNFYKNLAVKNYKKMLKIDEKSSFSEEYCRLKEGDKEKGIIYTPEEIALFILENIINSEEILNNPYLKIVDPACGCGNIIIPCFKYIKNIYIKNLDLINRKHNMKLTSDNLDKHIIYNNIYGFDIDEDAIKVLNIDLFNVSNNVYEKNFKVKDFLIDKIDEKYDIFIGNPPYIGHKSIDRDYSKILKEKYKGIYKDKGDISYCFFQSSLEKLTEKGKLSFITSRYFLESPSGEELRSLLMSKISIYKIVDFYGIRPFKKAAIDPVIIFLSKDLSKNEKIEVIKPREVKGKIKKSFYESIFLNKGEMRGCKKFFIDINDLDKGGWSLIEGSEKNIVKKIEEKSFDLLGKLCRTNQGIITGCDKAFVVDYETIVNENIEKDIIRPWIKNSYIHKNSITRENKYIIYSNLIKNLKSHPNAINYIGKYKEKLINRRECKKGLRLWYELQWGRTQETFEKEKIIFPYKSNSNRFALDKGSYFSADVYSLTLNNQDMFSYEYLLYILNSKLYEFYFKTFAKKLGEDLFEYYPNNLNKLRIPLIENLTDFKDESLLYKFFDLTEEEINIINNKE</sequence>
<evidence type="ECO:0000313" key="11">
    <source>
        <dbReference type="Proteomes" id="UP000694308"/>
    </source>
</evidence>
<dbReference type="EMBL" id="JAEEGC010000171">
    <property type="protein sequence ID" value="MBV7276359.1"/>
    <property type="molecule type" value="Genomic_DNA"/>
</dbReference>
<evidence type="ECO:0000256" key="3">
    <source>
        <dbReference type="ARBA" id="ARBA00022679"/>
    </source>
</evidence>
<dbReference type="RefSeq" id="WP_218323420.1">
    <property type="nucleotide sequence ID" value="NZ_JAEEGC010000171.1"/>
</dbReference>
<comment type="catalytic activity">
    <reaction evidence="7">
        <text>a 2'-deoxyadenosine in DNA + S-adenosyl-L-methionine = an N(6)-methyl-2'-deoxyadenosine in DNA + S-adenosyl-L-homocysteine + H(+)</text>
        <dbReference type="Rhea" id="RHEA:15197"/>
        <dbReference type="Rhea" id="RHEA-COMP:12418"/>
        <dbReference type="Rhea" id="RHEA-COMP:12419"/>
        <dbReference type="ChEBI" id="CHEBI:15378"/>
        <dbReference type="ChEBI" id="CHEBI:57856"/>
        <dbReference type="ChEBI" id="CHEBI:59789"/>
        <dbReference type="ChEBI" id="CHEBI:90615"/>
        <dbReference type="ChEBI" id="CHEBI:90616"/>
        <dbReference type="EC" id="2.1.1.72"/>
    </reaction>
</comment>
<dbReference type="InterPro" id="IPR011639">
    <property type="entry name" value="MethylTrfase_TaqI-like_dom"/>
</dbReference>
<reference evidence="10" key="1">
    <citation type="submission" date="2020-12" db="EMBL/GenBank/DDBJ databases">
        <title>Clostridium thailandense sp. nov., a novel acetogenic bacterium isolated from peat land soil in Thailand.</title>
        <authorList>
            <person name="Chaikitkaew S."/>
            <person name="Birkeland N.K."/>
        </authorList>
    </citation>
    <scope>NUCLEOTIDE SEQUENCE</scope>
    <source>
        <strain evidence="10">PL3</strain>
    </source>
</reference>
<name>A0A949U4M5_9CLOT</name>
<keyword evidence="6" id="KW-0238">DNA-binding</keyword>
<feature type="domain" description="TaqI-like C-terminal specificity" evidence="9">
    <location>
        <begin position="409"/>
        <end position="552"/>
    </location>
</feature>
<evidence type="ECO:0000259" key="9">
    <source>
        <dbReference type="Pfam" id="PF12950"/>
    </source>
</evidence>
<dbReference type="GO" id="GO:0009007">
    <property type="term" value="F:site-specific DNA-methyltransferase (adenine-specific) activity"/>
    <property type="evidence" value="ECO:0007669"/>
    <property type="project" value="UniProtKB-EC"/>
</dbReference>
<evidence type="ECO:0000256" key="6">
    <source>
        <dbReference type="ARBA" id="ARBA00023125"/>
    </source>
</evidence>
<keyword evidence="5" id="KW-0680">Restriction system</keyword>
<evidence type="ECO:0000313" key="10">
    <source>
        <dbReference type="EMBL" id="MBV7276359.1"/>
    </source>
</evidence>
<proteinExistence type="predicted"/>
<dbReference type="InterPro" id="IPR025931">
    <property type="entry name" value="TaqI_C"/>
</dbReference>
<keyword evidence="4" id="KW-0949">S-adenosyl-L-methionine</keyword>
<dbReference type="PANTHER" id="PTHR33841">
    <property type="entry name" value="DNA METHYLTRANSFERASE YEEA-RELATED"/>
    <property type="match status" value="1"/>
</dbReference>
<dbReference type="InterPro" id="IPR050953">
    <property type="entry name" value="N4_N6_ade-DNA_methylase"/>
</dbReference>
<dbReference type="AlphaFoldDB" id="A0A949U4M5"/>
<evidence type="ECO:0000256" key="1">
    <source>
        <dbReference type="ARBA" id="ARBA00011900"/>
    </source>
</evidence>
<dbReference type="PANTHER" id="PTHR33841:SF6">
    <property type="entry name" value="TYPE II METHYLTRANSFERASE M.HINDII"/>
    <property type="match status" value="1"/>
</dbReference>
<feature type="domain" description="Type II methyltransferase M.TaqI-like" evidence="8">
    <location>
        <begin position="138"/>
        <end position="274"/>
    </location>
</feature>
<keyword evidence="3" id="KW-0808">Transferase</keyword>
<dbReference type="GO" id="GO:0032259">
    <property type="term" value="P:methylation"/>
    <property type="evidence" value="ECO:0007669"/>
    <property type="project" value="UniProtKB-KW"/>
</dbReference>
<comment type="caution">
    <text evidence="10">The sequence shown here is derived from an EMBL/GenBank/DDBJ whole genome shotgun (WGS) entry which is preliminary data.</text>
</comment>
<dbReference type="EC" id="2.1.1.72" evidence="1"/>
<evidence type="ECO:0000256" key="5">
    <source>
        <dbReference type="ARBA" id="ARBA00022747"/>
    </source>
</evidence>